<protein>
    <submittedName>
        <fullName evidence="1">Uncharacterized protein</fullName>
    </submittedName>
</protein>
<gene>
    <name evidence="1" type="ORF">HIJ39_22155</name>
</gene>
<dbReference type="AlphaFoldDB" id="A0A7Y0L809"/>
<evidence type="ECO:0000313" key="2">
    <source>
        <dbReference type="Proteomes" id="UP000533476"/>
    </source>
</evidence>
<organism evidence="1 2">
    <name type="scientific">Sulfobacillus harzensis</name>
    <dbReference type="NCBI Taxonomy" id="2729629"/>
    <lineage>
        <taxon>Bacteria</taxon>
        <taxon>Bacillati</taxon>
        <taxon>Bacillota</taxon>
        <taxon>Clostridia</taxon>
        <taxon>Eubacteriales</taxon>
        <taxon>Clostridiales Family XVII. Incertae Sedis</taxon>
        <taxon>Sulfobacillus</taxon>
    </lineage>
</organism>
<accession>A0A7Y0L809</accession>
<keyword evidence="2" id="KW-1185">Reference proteome</keyword>
<sequence>MERIMQYTESLSGRLITRLTIHVPEVVANVPVEDERTLWAAGFLIYRDCLQYGLQTTYQDIQGVRTCDYYPDAACLEEGVRSFV</sequence>
<name>A0A7Y0L809_9FIRM</name>
<reference evidence="1 2" key="1">
    <citation type="submission" date="2020-04" db="EMBL/GenBank/DDBJ databases">
        <authorList>
            <person name="Zhang R."/>
            <person name="Schippers A."/>
        </authorList>
    </citation>
    <scope>NUCLEOTIDE SEQUENCE [LARGE SCALE GENOMIC DNA]</scope>
    <source>
        <strain evidence="1 2">DSM 109850</strain>
    </source>
</reference>
<dbReference type="Proteomes" id="UP000533476">
    <property type="component" value="Unassembled WGS sequence"/>
</dbReference>
<dbReference type="EMBL" id="JABBVZ010000199">
    <property type="protein sequence ID" value="NMP25013.1"/>
    <property type="molecule type" value="Genomic_DNA"/>
</dbReference>
<dbReference type="RefSeq" id="WP_169103214.1">
    <property type="nucleotide sequence ID" value="NZ_JABBVZ010000199.1"/>
</dbReference>
<evidence type="ECO:0000313" key="1">
    <source>
        <dbReference type="EMBL" id="NMP25013.1"/>
    </source>
</evidence>
<proteinExistence type="predicted"/>
<comment type="caution">
    <text evidence="1">The sequence shown here is derived from an EMBL/GenBank/DDBJ whole genome shotgun (WGS) entry which is preliminary data.</text>
</comment>